<accession>A0A0D9VIG3</accession>
<organism evidence="1 2">
    <name type="scientific">Leersia perrieri</name>
    <dbReference type="NCBI Taxonomy" id="77586"/>
    <lineage>
        <taxon>Eukaryota</taxon>
        <taxon>Viridiplantae</taxon>
        <taxon>Streptophyta</taxon>
        <taxon>Embryophyta</taxon>
        <taxon>Tracheophyta</taxon>
        <taxon>Spermatophyta</taxon>
        <taxon>Magnoliopsida</taxon>
        <taxon>Liliopsida</taxon>
        <taxon>Poales</taxon>
        <taxon>Poaceae</taxon>
        <taxon>BOP clade</taxon>
        <taxon>Oryzoideae</taxon>
        <taxon>Oryzeae</taxon>
        <taxon>Oryzinae</taxon>
        <taxon>Leersia</taxon>
    </lineage>
</organism>
<dbReference type="Gramene" id="LPERR02G19970.3">
    <property type="protein sequence ID" value="LPERR02G19970.3"/>
    <property type="gene ID" value="LPERR02G19970"/>
</dbReference>
<reference evidence="2" key="2">
    <citation type="submission" date="2013-12" db="EMBL/GenBank/DDBJ databases">
        <authorList>
            <person name="Yu Y."/>
            <person name="Lee S."/>
            <person name="de Baynast K."/>
            <person name="Wissotski M."/>
            <person name="Liu L."/>
            <person name="Talag J."/>
            <person name="Goicoechea J."/>
            <person name="Angelova A."/>
            <person name="Jetty R."/>
            <person name="Kudrna D."/>
            <person name="Golser W."/>
            <person name="Rivera L."/>
            <person name="Zhang J."/>
            <person name="Wing R."/>
        </authorList>
    </citation>
    <scope>NUCLEOTIDE SEQUENCE</scope>
</reference>
<dbReference type="HOGENOM" id="CLU_138943_0_0_1"/>
<evidence type="ECO:0000313" key="1">
    <source>
        <dbReference type="EnsemblPlants" id="LPERR02G19970.3"/>
    </source>
</evidence>
<keyword evidence="2" id="KW-1185">Reference proteome</keyword>
<dbReference type="EnsemblPlants" id="LPERR02G19970.3">
    <property type="protein sequence ID" value="LPERR02G19970.3"/>
    <property type="gene ID" value="LPERR02G19970"/>
</dbReference>
<sequence>MATRPGPLTEWPWQRLGNFKYVVMTPVVVHGLHQVMTKGWGDIDLAYSLILPSLLLRMIHNQIWISLSRYQTARSKHRIVDRGIEFDQVDRERGWYSTQQQHTQPVAFAHTMPW</sequence>
<protein>
    <submittedName>
        <fullName evidence="1">Uncharacterized protein</fullName>
    </submittedName>
</protein>
<dbReference type="AlphaFoldDB" id="A0A0D9VIG3"/>
<proteinExistence type="predicted"/>
<evidence type="ECO:0000313" key="2">
    <source>
        <dbReference type="Proteomes" id="UP000032180"/>
    </source>
</evidence>
<reference evidence="1" key="3">
    <citation type="submission" date="2015-04" db="UniProtKB">
        <authorList>
            <consortium name="EnsemblPlants"/>
        </authorList>
    </citation>
    <scope>IDENTIFICATION</scope>
</reference>
<dbReference type="Proteomes" id="UP000032180">
    <property type="component" value="Chromosome 2"/>
</dbReference>
<reference evidence="1 2" key="1">
    <citation type="submission" date="2012-08" db="EMBL/GenBank/DDBJ databases">
        <title>Oryza genome evolution.</title>
        <authorList>
            <person name="Wing R.A."/>
        </authorList>
    </citation>
    <scope>NUCLEOTIDE SEQUENCE</scope>
</reference>
<name>A0A0D9VIG3_9ORYZ</name>